<dbReference type="PANTHER" id="PTHR20544">
    <property type="entry name" value="CENTROSOMAL PROTEIN CEP135"/>
    <property type="match status" value="1"/>
</dbReference>
<comment type="subcellular location">
    <subcellularLocation>
        <location evidence="1">Cytoplasm</location>
        <location evidence="1">Cytoskeleton</location>
        <location evidence="1">Microtubule organizing center</location>
        <location evidence="1">Centrosome</location>
        <location evidence="1">Centriole</location>
    </subcellularLocation>
</comment>
<keyword evidence="2" id="KW-0963">Cytoplasm</keyword>
<dbReference type="EMBL" id="VRMN01000015">
    <property type="protein sequence ID" value="KAA8491159.1"/>
    <property type="molecule type" value="Genomic_DNA"/>
</dbReference>
<dbReference type="Gene3D" id="1.10.287.1490">
    <property type="match status" value="1"/>
</dbReference>
<feature type="coiled-coil region" evidence="5">
    <location>
        <begin position="715"/>
        <end position="925"/>
    </location>
</feature>
<feature type="coiled-coil region" evidence="5">
    <location>
        <begin position="627"/>
        <end position="682"/>
    </location>
</feature>
<dbReference type="InterPro" id="IPR019448">
    <property type="entry name" value="NT-C2"/>
</dbReference>
<comment type="caution">
    <text evidence="8">The sequence shown here is derived from an EMBL/GenBank/DDBJ whole genome shotgun (WGS) entry which is preliminary data.</text>
</comment>
<evidence type="ECO:0000259" key="7">
    <source>
        <dbReference type="PROSITE" id="PS51840"/>
    </source>
</evidence>
<keyword evidence="3" id="KW-0206">Cytoskeleton</keyword>
<name>A0A5J4YIE6_PORPP</name>
<evidence type="ECO:0000256" key="2">
    <source>
        <dbReference type="ARBA" id="ARBA00022490"/>
    </source>
</evidence>
<evidence type="ECO:0000256" key="4">
    <source>
        <dbReference type="ARBA" id="ARBA00038123"/>
    </source>
</evidence>
<gene>
    <name evidence="8" type="ORF">FVE85_9454</name>
</gene>
<comment type="similarity">
    <text evidence="4">Belongs to the CEP135/TSGA10 family.</text>
</comment>
<accession>A0A5J4YIE6</accession>
<protein>
    <recommendedName>
        <fullName evidence="7">C2 NT-type domain-containing protein</fullName>
    </recommendedName>
</protein>
<feature type="region of interest" description="Disordered" evidence="6">
    <location>
        <begin position="1527"/>
        <end position="1547"/>
    </location>
</feature>
<evidence type="ECO:0000256" key="5">
    <source>
        <dbReference type="SAM" id="Coils"/>
    </source>
</evidence>
<dbReference type="GO" id="GO:0005814">
    <property type="term" value="C:centriole"/>
    <property type="evidence" value="ECO:0007669"/>
    <property type="project" value="UniProtKB-SubCell"/>
</dbReference>
<feature type="region of interest" description="Disordered" evidence="6">
    <location>
        <begin position="1621"/>
        <end position="1640"/>
    </location>
</feature>
<evidence type="ECO:0000256" key="3">
    <source>
        <dbReference type="ARBA" id="ARBA00023212"/>
    </source>
</evidence>
<organism evidence="8 9">
    <name type="scientific">Porphyridium purpureum</name>
    <name type="common">Red alga</name>
    <name type="synonym">Porphyridium cruentum</name>
    <dbReference type="NCBI Taxonomy" id="35688"/>
    <lineage>
        <taxon>Eukaryota</taxon>
        <taxon>Rhodophyta</taxon>
        <taxon>Bangiophyceae</taxon>
        <taxon>Porphyridiales</taxon>
        <taxon>Porphyridiaceae</taxon>
        <taxon>Porphyridium</taxon>
    </lineage>
</organism>
<dbReference type="PROSITE" id="PS51840">
    <property type="entry name" value="C2_NT"/>
    <property type="match status" value="2"/>
</dbReference>
<dbReference type="OrthoDB" id="10254663at2759"/>
<feature type="coiled-coil region" evidence="5">
    <location>
        <begin position="1194"/>
        <end position="1337"/>
    </location>
</feature>
<evidence type="ECO:0000313" key="9">
    <source>
        <dbReference type="Proteomes" id="UP000324585"/>
    </source>
</evidence>
<evidence type="ECO:0000313" key="8">
    <source>
        <dbReference type="EMBL" id="KAA8491159.1"/>
    </source>
</evidence>
<evidence type="ECO:0000256" key="6">
    <source>
        <dbReference type="SAM" id="MobiDB-lite"/>
    </source>
</evidence>
<feature type="domain" description="C2 NT-type" evidence="7">
    <location>
        <begin position="86"/>
        <end position="231"/>
    </location>
</feature>
<reference evidence="9" key="1">
    <citation type="journal article" date="2019" name="Nat. Commun.">
        <title>Expansion of phycobilisome linker gene families in mesophilic red algae.</title>
        <authorList>
            <person name="Lee J."/>
            <person name="Kim D."/>
            <person name="Bhattacharya D."/>
            <person name="Yoon H.S."/>
        </authorList>
    </citation>
    <scope>NUCLEOTIDE SEQUENCE [LARGE SCALE GENOMIC DNA]</scope>
    <source>
        <strain evidence="9">CCMP 1328</strain>
    </source>
</reference>
<dbReference type="Proteomes" id="UP000324585">
    <property type="component" value="Unassembled WGS sequence"/>
</dbReference>
<keyword evidence="9" id="KW-1185">Reference proteome</keyword>
<dbReference type="PANTHER" id="PTHR20544:SF0">
    <property type="entry name" value="NUCLEOPROTEIN TPR_MLP1 DOMAIN-CONTAINING PROTEIN"/>
    <property type="match status" value="1"/>
</dbReference>
<feature type="region of interest" description="Disordered" evidence="6">
    <location>
        <begin position="569"/>
        <end position="609"/>
    </location>
</feature>
<feature type="compositionally biased region" description="Basic and acidic residues" evidence="6">
    <location>
        <begin position="1621"/>
        <end position="1639"/>
    </location>
</feature>
<dbReference type="Pfam" id="PF10358">
    <property type="entry name" value="NT-C2"/>
    <property type="match status" value="2"/>
</dbReference>
<keyword evidence="5" id="KW-0175">Coiled coil</keyword>
<sequence>MYTRHAQSCAGFKNGRVPATHEQPCEPFGPIGSCAHVSRPKRGAVAGAQQVRSPEVPTADAMFKKKLAGSSGTGGGGIAASIKRVTSHLGKTGSKFAFALALERAYGLGRGAYVIRLTRGGKSVETDASIQSSGGYSCVVSQTLALESTLYKADFSGNTSVAPTFDDKVYKLSVYQVKDASGSVVNRCVGKTDINMVEFAGVPSKETVKTFKLSDKLTVKGTVKCTFLGTDVKGSASVAASSVSAGSGSLMDTDSIGAEGLADLDDLDDLLEPEEKAAFEKRTMSSASSKANLKTAKVGVQENVSKPKPVGPLAALKTAMSPKGAGASPRGDLRSSFSSLASQSKAAVGATPSTSSAVVQSGKHQGKKAHIFSFTIKFLTGTGLKRGGTYFFRLIQGHKEASCDAFKVGADSNAVLTLDSLLVLQATLFQDEATRLFEHKQCKLLVIRVTDEKEKIVGKVYFNIASFAAFPHKTEQTRFSLSENIWCEAEITGTFTSFAVSAMSRNAALGDGALDAGRNSPDTMSLASEELAADALESLDDLEEILGPHDDEDNSDVVKLRKNVPPKRAAFGAVAPAQESSRRGSSTRTPAKQAGQEKGSFPERDGSSRGEALLPSQVLAPAGATIVHSEQSNLAQAKRDLDAARARIAELEALCTRLHSDVKRVEDENEEIRDRLKRTESRHSDEISKISKDAQLFMKQRDEYAAKYSQAQSAEKKIAQTYADQEIELEVLKKETERLRKDHASSQDMLQQAALRTDAASKALETRFQSDMEAKDEQINDLKERIAGLEAESEAAQKQLALVHVSHKQELSALEEENKALEARLNEAQTGLDELDIARTSIQKVEADLLFKSNELEKLADQMQMQKATFEAAQQEAHELQVALDAEHAERTACEVRLAQQSEQMRTSEEEKENLGVQLSELQKIVGENEAVIASKREADAEMLSKSDDSGGLSEEIQSLKSVLEAVEQDKNDLKLALDEMQGEISALEAHVAQKNEQITALQEEKESLNVQLIDAQNSLGEHDAILASKRELEAEMLSKSDDYQRLADEVQKHKCALEAVEHEKNSLKLSLDEVQAEVSVLQSHVEKQSIEFRESAEQADRYKDDSAERSRCIEVMAVELDKLRDENVSLALIVAERDALQTQIGEAADREAALAAQVAHVGREKEDLSERLSSDTQPNVAMKEQWEEEARARAHLEEQLSKTSERLDELETKLALSEKLNEELKQSLAAEKDLCVAAQSEREARDRTVSGLEVQLADASARLSGLEAQLEKSTRENVDLANAVSSANSEIGRVQELLRSTEQRIAGLEEQIAGLQDEKRTLIESLEEEKRCSEENAIGKASEEQRRKEKEEELALNVAKVASLGAQITTLNLTVNELESRNARLSSDLERVDSSSRSAVGAVEDQRRDVERQAAKYETKTKELEARLKALENEHKTALSGLEESLAASRVHVVELEKEAVRLKADKSEAEQSMEELELRHVEVQSQNKQVAREHEEFRNEMQLKVRNMERERELLQKDLEEARCLDRDSSKNEATTARASEMEAQRNRLDELEDMLSARERDYRQAKQDLKNLESERDVLQREKESVSVRLTREIDALRVEKGDLERELDRLERMVDDSERARLSGDAHGTDRRTLENDGESLSLEEILVLLTETKVALALAQEENVKLRNTKKKGWF</sequence>
<proteinExistence type="inferred from homology"/>
<evidence type="ECO:0000256" key="1">
    <source>
        <dbReference type="ARBA" id="ARBA00004114"/>
    </source>
</evidence>
<dbReference type="OMA" id="EFTIEAQ"/>
<dbReference type="InterPro" id="IPR051877">
    <property type="entry name" value="Centriole_BasalBody_StrucProt"/>
</dbReference>
<feature type="domain" description="C2 NT-type" evidence="7">
    <location>
        <begin position="362"/>
        <end position="499"/>
    </location>
</feature>
<feature type="coiled-coil region" evidence="5">
    <location>
        <begin position="957"/>
        <end position="1078"/>
    </location>
</feature>